<comment type="caution">
    <text evidence="2">The sequence shown here is derived from an EMBL/GenBank/DDBJ whole genome shotgun (WGS) entry which is preliminary data.</text>
</comment>
<feature type="domain" description="Cyclic nucleotide-binding" evidence="1">
    <location>
        <begin position="36"/>
        <end position="121"/>
    </location>
</feature>
<proteinExistence type="predicted"/>
<name>A0A4S8HS04_9BACT</name>
<dbReference type="InterPro" id="IPR018490">
    <property type="entry name" value="cNMP-bd_dom_sf"/>
</dbReference>
<dbReference type="Pfam" id="PF00027">
    <property type="entry name" value="cNMP_binding"/>
    <property type="match status" value="1"/>
</dbReference>
<dbReference type="EMBL" id="STFF01000004">
    <property type="protein sequence ID" value="THU38307.1"/>
    <property type="molecule type" value="Genomic_DNA"/>
</dbReference>
<accession>A0A4S8HS04</accession>
<dbReference type="InterPro" id="IPR014710">
    <property type="entry name" value="RmlC-like_jellyroll"/>
</dbReference>
<dbReference type="RefSeq" id="WP_136578262.1">
    <property type="nucleotide sequence ID" value="NZ_STFF01000004.1"/>
</dbReference>
<keyword evidence="3" id="KW-1185">Reference proteome</keyword>
<gene>
    <name evidence="2" type="ORF">FAM09_16660</name>
</gene>
<sequence>MTTLEISKIIKRSFDQYLEVPLKEWSFLAQSGCIKTIKKETIIKKANKTEKSLNLIISGSVCILIWNENNFICTDLLFDDEFAFDYLSFLTQKPTLYEVRTMEDTEIFTTSYSDFVNFTAQSSYGDKIWRYATQALYIDKHYQQLQLLTMTATQRYKLALDHQGNLMQRIPQKYIASYLGITQQSLSRMRSNKK</sequence>
<evidence type="ECO:0000313" key="2">
    <source>
        <dbReference type="EMBL" id="THU38307.1"/>
    </source>
</evidence>
<reference evidence="2 3" key="1">
    <citation type="submission" date="2019-04" db="EMBL/GenBank/DDBJ databases">
        <title>Niastella caeni sp. nov., isolated from activated sludge.</title>
        <authorList>
            <person name="Sheng M."/>
        </authorList>
    </citation>
    <scope>NUCLEOTIDE SEQUENCE [LARGE SCALE GENOMIC DNA]</scope>
    <source>
        <strain evidence="2 3">HX-2-15</strain>
    </source>
</reference>
<organism evidence="2 3">
    <name type="scientific">Niastella caeni</name>
    <dbReference type="NCBI Taxonomy" id="2569763"/>
    <lineage>
        <taxon>Bacteria</taxon>
        <taxon>Pseudomonadati</taxon>
        <taxon>Bacteroidota</taxon>
        <taxon>Chitinophagia</taxon>
        <taxon>Chitinophagales</taxon>
        <taxon>Chitinophagaceae</taxon>
        <taxon>Niastella</taxon>
    </lineage>
</organism>
<evidence type="ECO:0000259" key="1">
    <source>
        <dbReference type="Pfam" id="PF00027"/>
    </source>
</evidence>
<dbReference type="SUPFAM" id="SSF51206">
    <property type="entry name" value="cAMP-binding domain-like"/>
    <property type="match status" value="1"/>
</dbReference>
<protein>
    <submittedName>
        <fullName evidence="2">Crp/Fnr family transcriptional regulator</fullName>
    </submittedName>
</protein>
<dbReference type="InterPro" id="IPR000595">
    <property type="entry name" value="cNMP-bd_dom"/>
</dbReference>
<dbReference type="Proteomes" id="UP000306918">
    <property type="component" value="Unassembled WGS sequence"/>
</dbReference>
<dbReference type="Gene3D" id="2.60.120.10">
    <property type="entry name" value="Jelly Rolls"/>
    <property type="match status" value="1"/>
</dbReference>
<evidence type="ECO:0000313" key="3">
    <source>
        <dbReference type="Proteomes" id="UP000306918"/>
    </source>
</evidence>
<dbReference type="AlphaFoldDB" id="A0A4S8HS04"/>
<dbReference type="OrthoDB" id="663011at2"/>